<name>A0ACC1T6T3_9APHY</name>
<sequence length="408" mass="45214">MHSLNIPRGAIIPDSTLSSRNTTTASRYPSRRQNDASTTEGRPKRKKYGQEASNEDSNSSGVPEVPQEHARQHESTAETEVASQPSAAAVRNTTLGTVNMDAGDSSTEDGEEIDNAPANTKLDTSGEDQRPAVGQPETTGEALGSQEEAPAELPTDPMQAAQPEAQLTDSQRLPRIVVPAVLARPVIIQNPGWVMDNVMLCLQVIATRDKLEKHRFALSRVDFTETVFGGYDGSFLCWKQKALTVLFLGRVRSTYFTAGANSEPARCASVRFKFLSEADDTMARLLVHSKAQPPVGKSILYFQVSITNIYARYFSKLYDGTKEIRAKHLMMKLPNYELRANDIALFECQVQCYTEKGQRRNTWMTWGTNFKLLNIVKVLSAPASVPEEDESEDELVQRADTDDEEEAY</sequence>
<evidence type="ECO:0000313" key="1">
    <source>
        <dbReference type="EMBL" id="KAJ3554053.1"/>
    </source>
</evidence>
<proteinExistence type="predicted"/>
<dbReference type="EMBL" id="JANHOG010000469">
    <property type="protein sequence ID" value="KAJ3554053.1"/>
    <property type="molecule type" value="Genomic_DNA"/>
</dbReference>
<gene>
    <name evidence="1" type="ORF">NM688_g3305</name>
</gene>
<protein>
    <submittedName>
        <fullName evidence="1">Uncharacterized protein</fullName>
    </submittedName>
</protein>
<accession>A0ACC1T6T3</accession>
<organism evidence="1 2">
    <name type="scientific">Phlebia brevispora</name>
    <dbReference type="NCBI Taxonomy" id="194682"/>
    <lineage>
        <taxon>Eukaryota</taxon>
        <taxon>Fungi</taxon>
        <taxon>Dikarya</taxon>
        <taxon>Basidiomycota</taxon>
        <taxon>Agaricomycotina</taxon>
        <taxon>Agaricomycetes</taxon>
        <taxon>Polyporales</taxon>
        <taxon>Meruliaceae</taxon>
        <taxon>Phlebia</taxon>
    </lineage>
</organism>
<keyword evidence="2" id="KW-1185">Reference proteome</keyword>
<reference evidence="1" key="1">
    <citation type="submission" date="2022-07" db="EMBL/GenBank/DDBJ databases">
        <title>Genome Sequence of Phlebia brevispora.</title>
        <authorList>
            <person name="Buettner E."/>
        </authorList>
    </citation>
    <scope>NUCLEOTIDE SEQUENCE</scope>
    <source>
        <strain evidence="1">MPL23</strain>
    </source>
</reference>
<comment type="caution">
    <text evidence="1">The sequence shown here is derived from an EMBL/GenBank/DDBJ whole genome shotgun (WGS) entry which is preliminary data.</text>
</comment>
<evidence type="ECO:0000313" key="2">
    <source>
        <dbReference type="Proteomes" id="UP001148662"/>
    </source>
</evidence>
<dbReference type="Proteomes" id="UP001148662">
    <property type="component" value="Unassembled WGS sequence"/>
</dbReference>